<sequence>MKFSLLDNGVDSLKTAHNDLNEFNNLAEGGHYLIKNATIFLSHGIELLLKFILKENSQSFMFENIKMYMNAKERLSKDKNGAKTVFDVEPKLRTVCLTDALKRIEYLCDIELPTRFTDTVLHVNKIRNNIMHYAIELDEQETDTLIKHLKVCYDEAVDFFCMHIEDLEGMIDEPRFELSYEEYEEQLKEEYGENYAEMQREDALLDLMEMGYEDKGEGRW</sequence>
<comment type="caution">
    <text evidence="1">The sequence shown here is derived from an EMBL/GenBank/DDBJ whole genome shotgun (WGS) entry which is preliminary data.</text>
</comment>
<organism evidence="1 2">
    <name type="scientific">Sporolactobacillus spathodeae</name>
    <dbReference type="NCBI Taxonomy" id="1465502"/>
    <lineage>
        <taxon>Bacteria</taxon>
        <taxon>Bacillati</taxon>
        <taxon>Bacillota</taxon>
        <taxon>Bacilli</taxon>
        <taxon>Bacillales</taxon>
        <taxon>Sporolactobacillaceae</taxon>
        <taxon>Sporolactobacillus</taxon>
    </lineage>
</organism>
<name>A0ABS2Q9I3_9BACL</name>
<evidence type="ECO:0000313" key="2">
    <source>
        <dbReference type="Proteomes" id="UP000823201"/>
    </source>
</evidence>
<protein>
    <recommendedName>
        <fullName evidence="3">DUF4145 domain-containing protein</fullName>
    </recommendedName>
</protein>
<keyword evidence="2" id="KW-1185">Reference proteome</keyword>
<reference evidence="1 2" key="1">
    <citation type="submission" date="2021-01" db="EMBL/GenBank/DDBJ databases">
        <title>Genomic Encyclopedia of Type Strains, Phase IV (KMG-IV): sequencing the most valuable type-strain genomes for metagenomic binning, comparative biology and taxonomic classification.</title>
        <authorList>
            <person name="Goeker M."/>
        </authorList>
    </citation>
    <scope>NUCLEOTIDE SEQUENCE [LARGE SCALE GENOMIC DNA]</scope>
    <source>
        <strain evidence="1 2">DSM 100968</strain>
    </source>
</reference>
<evidence type="ECO:0008006" key="3">
    <source>
        <dbReference type="Google" id="ProtNLM"/>
    </source>
</evidence>
<gene>
    <name evidence="1" type="ORF">JOC27_001284</name>
</gene>
<dbReference type="RefSeq" id="WP_010027864.1">
    <property type="nucleotide sequence ID" value="NZ_CBCRXA010000009.1"/>
</dbReference>
<dbReference type="EMBL" id="JAFBEV010000009">
    <property type="protein sequence ID" value="MBM7657834.1"/>
    <property type="molecule type" value="Genomic_DNA"/>
</dbReference>
<evidence type="ECO:0000313" key="1">
    <source>
        <dbReference type="EMBL" id="MBM7657834.1"/>
    </source>
</evidence>
<proteinExistence type="predicted"/>
<dbReference type="Proteomes" id="UP000823201">
    <property type="component" value="Unassembled WGS sequence"/>
</dbReference>
<accession>A0ABS2Q9I3</accession>